<dbReference type="Gene3D" id="3.20.20.80">
    <property type="entry name" value="Glycosidases"/>
    <property type="match status" value="1"/>
</dbReference>
<keyword evidence="2" id="KW-0378">Hydrolase</keyword>
<name>A0AAV1X560_LUPLU</name>
<dbReference type="InterPro" id="IPR001000">
    <property type="entry name" value="GH10_dom"/>
</dbReference>
<comment type="similarity">
    <text evidence="1">Belongs to the glycosyl hydrolase 10 (cellulase F) family.</text>
</comment>
<dbReference type="AlphaFoldDB" id="A0AAV1X560"/>
<dbReference type="InterPro" id="IPR044846">
    <property type="entry name" value="GH10"/>
</dbReference>
<dbReference type="Gene3D" id="2.60.120.260">
    <property type="entry name" value="Galactose-binding domain-like"/>
    <property type="match status" value="1"/>
</dbReference>
<feature type="domain" description="GH10" evidence="5">
    <location>
        <begin position="109"/>
        <end position="412"/>
    </location>
</feature>
<dbReference type="SMART" id="SM00633">
    <property type="entry name" value="Glyco_10"/>
    <property type="match status" value="1"/>
</dbReference>
<accession>A0AAV1X560</accession>
<dbReference type="PROSITE" id="PS51760">
    <property type="entry name" value="GH10_2"/>
    <property type="match status" value="1"/>
</dbReference>
<evidence type="ECO:0000313" key="7">
    <source>
        <dbReference type="Proteomes" id="UP001497480"/>
    </source>
</evidence>
<gene>
    <name evidence="6" type="ORF">LLUT_LOCUS17396</name>
</gene>
<evidence type="ECO:0000259" key="5">
    <source>
        <dbReference type="PROSITE" id="PS51760"/>
    </source>
</evidence>
<reference evidence="6 7" key="1">
    <citation type="submission" date="2024-03" db="EMBL/GenBank/DDBJ databases">
        <authorList>
            <person name="Martinez-Hernandez J."/>
        </authorList>
    </citation>
    <scope>NUCLEOTIDE SEQUENCE [LARGE SCALE GENOMIC DNA]</scope>
</reference>
<evidence type="ECO:0000256" key="3">
    <source>
        <dbReference type="ARBA" id="ARBA00023277"/>
    </source>
</evidence>
<sequence>MLYTFSAWFQISEGSESVSAIFKTNGSGLIRVGQVIAKHGCWTLLKGGIVANFSSNAEILFESKNSRVEIWADSISLQPFTEKRWRQHQDENIERVRKSKVRFQVTDINESALQGATVFINQTSSRFPFGCGMNDHILTSKDYQSWFASRFKYTTFTNQMKWYYTEAERGVENYTIADTMLKFTKENGISVRGHNILWDNPKQQPEWVKTLSPKELKEAAAKRIESVVSRYRGQLIAWDVMNENLHFRFYEDKLGENASAEYYAKAYQLDPNTTMFLNEFNTLEYRMDELSSPWNYLKKLKEILSFPGTDGISAALGLQGHFGTSQPNLPYIRSAIELLSTAGVPLWLTELSVDPNPKQAEFFELILRECYSHPAVEGIIMFAGPAVAGFNETTLVDANFKNTAAGDVVDKLIEEWGTKPQKAIADSTGSVEISLHHGDYDVIVTHPLTNSSITLNLSVGKSFPQETIHVKFHT</sequence>
<keyword evidence="7" id="KW-1185">Reference proteome</keyword>
<protein>
    <recommendedName>
        <fullName evidence="5">GH10 domain-containing protein</fullName>
    </recommendedName>
</protein>
<dbReference type="GO" id="GO:0000272">
    <property type="term" value="P:polysaccharide catabolic process"/>
    <property type="evidence" value="ECO:0007669"/>
    <property type="project" value="UniProtKB-KW"/>
</dbReference>
<keyword evidence="3" id="KW-0119">Carbohydrate metabolism</keyword>
<keyword evidence="4" id="KW-0624">Polysaccharide degradation</keyword>
<proteinExistence type="inferred from homology"/>
<organism evidence="6 7">
    <name type="scientific">Lupinus luteus</name>
    <name type="common">European yellow lupine</name>
    <dbReference type="NCBI Taxonomy" id="3873"/>
    <lineage>
        <taxon>Eukaryota</taxon>
        <taxon>Viridiplantae</taxon>
        <taxon>Streptophyta</taxon>
        <taxon>Embryophyta</taxon>
        <taxon>Tracheophyta</taxon>
        <taxon>Spermatophyta</taxon>
        <taxon>Magnoliopsida</taxon>
        <taxon>eudicotyledons</taxon>
        <taxon>Gunneridae</taxon>
        <taxon>Pentapetalae</taxon>
        <taxon>rosids</taxon>
        <taxon>fabids</taxon>
        <taxon>Fabales</taxon>
        <taxon>Fabaceae</taxon>
        <taxon>Papilionoideae</taxon>
        <taxon>50 kb inversion clade</taxon>
        <taxon>genistoids sensu lato</taxon>
        <taxon>core genistoids</taxon>
        <taxon>Genisteae</taxon>
        <taxon>Lupinus</taxon>
    </lineage>
</organism>
<dbReference type="InterPro" id="IPR017853">
    <property type="entry name" value="GH"/>
</dbReference>
<evidence type="ECO:0000256" key="4">
    <source>
        <dbReference type="ARBA" id="ARBA00023326"/>
    </source>
</evidence>
<dbReference type="Proteomes" id="UP001497480">
    <property type="component" value="Unassembled WGS sequence"/>
</dbReference>
<dbReference type="PANTHER" id="PTHR31490">
    <property type="entry name" value="GLYCOSYL HYDROLASE"/>
    <property type="match status" value="1"/>
</dbReference>
<evidence type="ECO:0000256" key="2">
    <source>
        <dbReference type="ARBA" id="ARBA00022801"/>
    </source>
</evidence>
<dbReference type="EMBL" id="CAXHTB010000012">
    <property type="protein sequence ID" value="CAL0316336.1"/>
    <property type="molecule type" value="Genomic_DNA"/>
</dbReference>
<evidence type="ECO:0000313" key="6">
    <source>
        <dbReference type="EMBL" id="CAL0316336.1"/>
    </source>
</evidence>
<comment type="caution">
    <text evidence="6">The sequence shown here is derived from an EMBL/GenBank/DDBJ whole genome shotgun (WGS) entry which is preliminary data.</text>
</comment>
<dbReference type="SUPFAM" id="SSF51445">
    <property type="entry name" value="(Trans)glycosidases"/>
    <property type="match status" value="1"/>
</dbReference>
<dbReference type="GO" id="GO:0031176">
    <property type="term" value="F:endo-1,4-beta-xylanase activity"/>
    <property type="evidence" value="ECO:0007669"/>
    <property type="project" value="UniProtKB-ARBA"/>
</dbReference>
<dbReference type="Pfam" id="PF00331">
    <property type="entry name" value="Glyco_hydro_10"/>
    <property type="match status" value="1"/>
</dbReference>
<evidence type="ECO:0000256" key="1">
    <source>
        <dbReference type="ARBA" id="ARBA00007495"/>
    </source>
</evidence>
<dbReference type="PANTHER" id="PTHR31490:SF52">
    <property type="entry name" value="ENDO-1,4-BETA-XYLANASE 5-RELATED"/>
    <property type="match status" value="1"/>
</dbReference>